<keyword evidence="8 11" id="KW-1133">Transmembrane helix</keyword>
<dbReference type="SUPFAM" id="SSF56024">
    <property type="entry name" value="Phospholipase D/nuclease"/>
    <property type="match status" value="2"/>
</dbReference>
<evidence type="ECO:0000256" key="11">
    <source>
        <dbReference type="SAM" id="Phobius"/>
    </source>
</evidence>
<dbReference type="AlphaFoldDB" id="A0A251WWQ9"/>
<evidence type="ECO:0000256" key="9">
    <source>
        <dbReference type="ARBA" id="ARBA00023136"/>
    </source>
</evidence>
<dbReference type="PANTHER" id="PTHR21248">
    <property type="entry name" value="CARDIOLIPIN SYNTHASE"/>
    <property type="match status" value="1"/>
</dbReference>
<dbReference type="GO" id="GO:0032049">
    <property type="term" value="P:cardiolipin biosynthetic process"/>
    <property type="evidence" value="ECO:0007669"/>
    <property type="project" value="UniProtKB-ARBA"/>
</dbReference>
<dbReference type="Proteomes" id="UP000194664">
    <property type="component" value="Unassembled WGS sequence"/>
</dbReference>
<evidence type="ECO:0000256" key="10">
    <source>
        <dbReference type="ARBA" id="ARBA00029594"/>
    </source>
</evidence>
<evidence type="ECO:0000259" key="12">
    <source>
        <dbReference type="PROSITE" id="PS50035"/>
    </source>
</evidence>
<keyword evidence="5" id="KW-1003">Cell membrane</keyword>
<dbReference type="PANTHER" id="PTHR21248:SF22">
    <property type="entry name" value="PHOSPHOLIPASE D"/>
    <property type="match status" value="1"/>
</dbReference>
<comment type="subcellular location">
    <subcellularLocation>
        <location evidence="3">Cell membrane</location>
        <topology evidence="3">Multi-pass membrane protein</topology>
    </subcellularLocation>
    <subcellularLocation>
        <location evidence="2">Secreted</location>
    </subcellularLocation>
</comment>
<feature type="transmembrane region" description="Helical" evidence="11">
    <location>
        <begin position="35"/>
        <end position="57"/>
    </location>
</feature>
<dbReference type="EMBL" id="MSPP01000005">
    <property type="protein sequence ID" value="OUD08585.1"/>
    <property type="molecule type" value="Genomic_DNA"/>
</dbReference>
<dbReference type="PROSITE" id="PS50035">
    <property type="entry name" value="PLD"/>
    <property type="match status" value="2"/>
</dbReference>
<organism evidence="13 14">
    <name type="scientific">Marivivens niveibacter</name>
    <dbReference type="NCBI Taxonomy" id="1930667"/>
    <lineage>
        <taxon>Bacteria</taxon>
        <taxon>Pseudomonadati</taxon>
        <taxon>Pseudomonadota</taxon>
        <taxon>Alphaproteobacteria</taxon>
        <taxon>Rhodobacterales</taxon>
        <taxon>Paracoccaceae</taxon>
        <taxon>Marivivens group</taxon>
        <taxon>Marivivens</taxon>
    </lineage>
</organism>
<feature type="domain" description="PLD phosphodiesterase" evidence="12">
    <location>
        <begin position="366"/>
        <end position="392"/>
    </location>
</feature>
<dbReference type="Pfam" id="PF13396">
    <property type="entry name" value="PLDc_N"/>
    <property type="match status" value="1"/>
</dbReference>
<evidence type="ECO:0000256" key="6">
    <source>
        <dbReference type="ARBA" id="ARBA00022525"/>
    </source>
</evidence>
<keyword evidence="7 11" id="KW-0812">Transmembrane</keyword>
<evidence type="ECO:0000256" key="2">
    <source>
        <dbReference type="ARBA" id="ARBA00004613"/>
    </source>
</evidence>
<dbReference type="GO" id="GO:0005886">
    <property type="term" value="C:plasma membrane"/>
    <property type="evidence" value="ECO:0007669"/>
    <property type="project" value="UniProtKB-SubCell"/>
</dbReference>
<dbReference type="SMART" id="SM00155">
    <property type="entry name" value="PLDc"/>
    <property type="match status" value="2"/>
</dbReference>
<dbReference type="InterPro" id="IPR001736">
    <property type="entry name" value="PLipase_D/transphosphatidylase"/>
</dbReference>
<sequence>MSLTFSHFLIVFGIVVAVAAVVTVLQQRRTPQSAIAWILAIVLVPYVTLPVFMVLGFRKKGSKFSKVKFAEPEPQDRISTPLSDNLRQLGASIATGANSLDLHSDADTARTSLFDMLDGAETRIDALFYILQNDALGREFVDRLTEKAEQGVAVRLNLDWLGSMRRPSKQIAQLTRAGGEVRYFLPFFHHPATGNINLRNHRKMVIADGKYLWSGGRNIGAEYLTAQMDRWHDLSFCASGPVVQSYVDLFDADWDPEQPQTPQPRHIGNTGTAQLQLVPSGPDVDEDPFHDGLLTAIYRANQRVWIATPYFIPTSAMQHGLLSAAKRGVDVRIFVPEKSNHRMTDFARGLYLRDLQEAGAKVYLFQNGMQHAKAGLVDHSGWVGSANFDVRSLLLNFENILFCYDDTSVQSLKHWFAQQRESSKVGMPKAGKFAKLVEGIFRLVSPVL</sequence>
<comment type="caution">
    <text evidence="13">The sequence shown here is derived from an EMBL/GenBank/DDBJ whole genome shotgun (WGS) entry which is preliminary data.</text>
</comment>
<accession>A0A251WWQ9</accession>
<evidence type="ECO:0000256" key="1">
    <source>
        <dbReference type="ARBA" id="ARBA00003145"/>
    </source>
</evidence>
<evidence type="ECO:0000256" key="5">
    <source>
        <dbReference type="ARBA" id="ARBA00022475"/>
    </source>
</evidence>
<dbReference type="Gene3D" id="3.30.870.10">
    <property type="entry name" value="Endonuclease Chain A"/>
    <property type="match status" value="2"/>
</dbReference>
<dbReference type="InterPro" id="IPR027379">
    <property type="entry name" value="CLS_N"/>
</dbReference>
<gene>
    <name evidence="13" type="ORF">BVC71_13765</name>
</gene>
<evidence type="ECO:0000256" key="7">
    <source>
        <dbReference type="ARBA" id="ARBA00022692"/>
    </source>
</evidence>
<dbReference type="GO" id="GO:0005576">
    <property type="term" value="C:extracellular region"/>
    <property type="evidence" value="ECO:0007669"/>
    <property type="project" value="UniProtKB-SubCell"/>
</dbReference>
<proteinExistence type="predicted"/>
<keyword evidence="9 11" id="KW-0472">Membrane</keyword>
<name>A0A251WWQ9_9RHOB</name>
<evidence type="ECO:0000256" key="3">
    <source>
        <dbReference type="ARBA" id="ARBA00004651"/>
    </source>
</evidence>
<evidence type="ECO:0000256" key="4">
    <source>
        <dbReference type="ARBA" id="ARBA00018392"/>
    </source>
</evidence>
<evidence type="ECO:0000313" key="13">
    <source>
        <dbReference type="EMBL" id="OUD08585.1"/>
    </source>
</evidence>
<reference evidence="13 14" key="1">
    <citation type="submission" date="2016-12" db="EMBL/GenBank/DDBJ databases">
        <title>The draft genome sequence of HSLHS2.</title>
        <authorList>
            <person name="Hu D."/>
            <person name="Wang L."/>
            <person name="Shao Z."/>
        </authorList>
    </citation>
    <scope>NUCLEOTIDE SEQUENCE [LARGE SCALE GENOMIC DNA]</scope>
    <source>
        <strain evidence="13">MCCC 1A06712</strain>
    </source>
</reference>
<evidence type="ECO:0000313" key="14">
    <source>
        <dbReference type="Proteomes" id="UP000194664"/>
    </source>
</evidence>
<comment type="function">
    <text evidence="1">Could be a virulence factor.</text>
</comment>
<dbReference type="RefSeq" id="WP_165767778.1">
    <property type="nucleotide sequence ID" value="NZ_MSPP01000005.1"/>
</dbReference>
<keyword evidence="14" id="KW-1185">Reference proteome</keyword>
<feature type="domain" description="PLD phosphodiesterase" evidence="12">
    <location>
        <begin position="196"/>
        <end position="223"/>
    </location>
</feature>
<evidence type="ECO:0000256" key="8">
    <source>
        <dbReference type="ARBA" id="ARBA00022989"/>
    </source>
</evidence>
<protein>
    <recommendedName>
        <fullName evidence="4">Phospholipase D</fullName>
    </recommendedName>
    <alternativeName>
        <fullName evidence="10">Choline phosphatase</fullName>
    </alternativeName>
</protein>
<dbReference type="Pfam" id="PF13091">
    <property type="entry name" value="PLDc_2"/>
    <property type="match status" value="2"/>
</dbReference>
<dbReference type="InterPro" id="IPR025202">
    <property type="entry name" value="PLD-like_dom"/>
</dbReference>
<keyword evidence="6" id="KW-0964">Secreted</keyword>
<dbReference type="GO" id="GO:0030572">
    <property type="term" value="F:phosphatidyltransferase activity"/>
    <property type="evidence" value="ECO:0007669"/>
    <property type="project" value="UniProtKB-ARBA"/>
</dbReference>